<dbReference type="EMBL" id="LXQA011065580">
    <property type="protein sequence ID" value="MCI83376.1"/>
    <property type="molecule type" value="Genomic_DNA"/>
</dbReference>
<proteinExistence type="predicted"/>
<evidence type="ECO:0000313" key="1">
    <source>
        <dbReference type="EMBL" id="MCI83376.1"/>
    </source>
</evidence>
<dbReference type="Proteomes" id="UP000265520">
    <property type="component" value="Unassembled WGS sequence"/>
</dbReference>
<reference evidence="1 2" key="1">
    <citation type="journal article" date="2018" name="Front. Plant Sci.">
        <title>Red Clover (Trifolium pratense) and Zigzag Clover (T. medium) - A Picture of Genomic Similarities and Differences.</title>
        <authorList>
            <person name="Dluhosova J."/>
            <person name="Istvanek J."/>
            <person name="Nedelnik J."/>
            <person name="Repkova J."/>
        </authorList>
    </citation>
    <scope>NUCLEOTIDE SEQUENCE [LARGE SCALE GENOMIC DNA]</scope>
    <source>
        <strain evidence="2">cv. 10/8</strain>
        <tissue evidence="1">Leaf</tissue>
    </source>
</reference>
<comment type="caution">
    <text evidence="1">The sequence shown here is derived from an EMBL/GenBank/DDBJ whole genome shotgun (WGS) entry which is preliminary data.</text>
</comment>
<evidence type="ECO:0000313" key="2">
    <source>
        <dbReference type="Proteomes" id="UP000265520"/>
    </source>
</evidence>
<keyword evidence="2" id="KW-1185">Reference proteome</keyword>
<organism evidence="1 2">
    <name type="scientific">Trifolium medium</name>
    <dbReference type="NCBI Taxonomy" id="97028"/>
    <lineage>
        <taxon>Eukaryota</taxon>
        <taxon>Viridiplantae</taxon>
        <taxon>Streptophyta</taxon>
        <taxon>Embryophyta</taxon>
        <taxon>Tracheophyta</taxon>
        <taxon>Spermatophyta</taxon>
        <taxon>Magnoliopsida</taxon>
        <taxon>eudicotyledons</taxon>
        <taxon>Gunneridae</taxon>
        <taxon>Pentapetalae</taxon>
        <taxon>rosids</taxon>
        <taxon>fabids</taxon>
        <taxon>Fabales</taxon>
        <taxon>Fabaceae</taxon>
        <taxon>Papilionoideae</taxon>
        <taxon>50 kb inversion clade</taxon>
        <taxon>NPAAA clade</taxon>
        <taxon>Hologalegina</taxon>
        <taxon>IRL clade</taxon>
        <taxon>Trifolieae</taxon>
        <taxon>Trifolium</taxon>
    </lineage>
</organism>
<sequence length="30" mass="3136">RQSICYESASAIHAGHVVGSSSPQHPTTDL</sequence>
<feature type="non-terminal residue" evidence="1">
    <location>
        <position position="1"/>
    </location>
</feature>
<protein>
    <submittedName>
        <fullName evidence="1">Uncharacterized protein</fullName>
    </submittedName>
</protein>
<accession>A0A392V528</accession>
<name>A0A392V528_9FABA</name>
<dbReference type="AlphaFoldDB" id="A0A392V528"/>